<feature type="transmembrane region" description="Helical" evidence="7">
    <location>
        <begin position="253"/>
        <end position="273"/>
    </location>
</feature>
<evidence type="ECO:0000313" key="9">
    <source>
        <dbReference type="EMBL" id="BCK54103.1"/>
    </source>
</evidence>
<protein>
    <recommendedName>
        <fullName evidence="8">Major facilitator superfamily (MFS) profile domain-containing protein</fullName>
    </recommendedName>
</protein>
<dbReference type="InterPro" id="IPR011701">
    <property type="entry name" value="MFS"/>
</dbReference>
<keyword evidence="10" id="KW-1185">Reference proteome</keyword>
<dbReference type="SUPFAM" id="SSF103473">
    <property type="entry name" value="MFS general substrate transporter"/>
    <property type="match status" value="1"/>
</dbReference>
<comment type="subcellular location">
    <subcellularLocation>
        <location evidence="1">Cell membrane</location>
        <topology evidence="1">Multi-pass membrane protein</topology>
    </subcellularLocation>
</comment>
<feature type="transmembrane region" description="Helical" evidence="7">
    <location>
        <begin position="308"/>
        <end position="333"/>
    </location>
</feature>
<evidence type="ECO:0000256" key="4">
    <source>
        <dbReference type="ARBA" id="ARBA00022692"/>
    </source>
</evidence>
<dbReference type="Proteomes" id="UP000516173">
    <property type="component" value="Chromosome"/>
</dbReference>
<keyword evidence="5 7" id="KW-1133">Transmembrane helix</keyword>
<evidence type="ECO:0000313" key="10">
    <source>
        <dbReference type="Proteomes" id="UP000516173"/>
    </source>
</evidence>
<dbReference type="GO" id="GO:0005886">
    <property type="term" value="C:plasma membrane"/>
    <property type="evidence" value="ECO:0007669"/>
    <property type="project" value="UniProtKB-SubCell"/>
</dbReference>
<dbReference type="Gene3D" id="1.20.1250.20">
    <property type="entry name" value="MFS general substrate transporter like domains"/>
    <property type="match status" value="1"/>
</dbReference>
<dbReference type="InterPro" id="IPR036259">
    <property type="entry name" value="MFS_trans_sf"/>
</dbReference>
<evidence type="ECO:0000259" key="8">
    <source>
        <dbReference type="PROSITE" id="PS50850"/>
    </source>
</evidence>
<keyword evidence="4 7" id="KW-0812">Transmembrane</keyword>
<feature type="transmembrane region" description="Helical" evidence="7">
    <location>
        <begin position="50"/>
        <end position="73"/>
    </location>
</feature>
<feature type="domain" description="Major facilitator superfamily (MFS) profile" evidence="8">
    <location>
        <begin position="19"/>
        <end position="400"/>
    </location>
</feature>
<gene>
    <name evidence="9" type="ORF">NWFMUON74_18750</name>
</gene>
<feature type="transmembrane region" description="Helical" evidence="7">
    <location>
        <begin position="218"/>
        <end position="241"/>
    </location>
</feature>
<feature type="transmembrane region" description="Helical" evidence="7">
    <location>
        <begin position="143"/>
        <end position="162"/>
    </location>
</feature>
<sequence>MATPTLRAPAPAEPVRTGRIWLAAWPVFAVFVLSNAVTPLYPLWQQRLGFSAGTMTVIFAGYIVGLIGALLVAGVLSDRIGRRPVLLPGLLLALVACALFMTAGSVPMLVAARLLTGLAVGATVSAGMAAVADVAGADRQGTAALASSAAMVSGAGTGPLLAGVLSQLLPMPTVLVFAVETGLLVSAGAVVAGLPATGSKTGARLRIPTVPARNRRQLAAGIAVFAPGITATSFVLSLGPALLVELLGSNNRIVAGAMAFVMFAAATAAQFAARPLPTRSVLTAGAAATVAAMLALATALLAHSLAALVAAAMLAGAGQGLGQLGGLTLLLAAVAETRRAEANSALNIGGYIPAAALPTAAGYLGDTLGLAWSAGIFAVLLGSLAVAGAGVARWATRAHGGPGA</sequence>
<organism evidence="9 10">
    <name type="scientific">Nocardia wallacei</name>
    <dbReference type="NCBI Taxonomy" id="480035"/>
    <lineage>
        <taxon>Bacteria</taxon>
        <taxon>Bacillati</taxon>
        <taxon>Actinomycetota</taxon>
        <taxon>Actinomycetes</taxon>
        <taxon>Mycobacteriales</taxon>
        <taxon>Nocardiaceae</taxon>
        <taxon>Nocardia</taxon>
    </lineage>
</organism>
<dbReference type="GeneID" id="80346441"/>
<dbReference type="GO" id="GO:0022857">
    <property type="term" value="F:transmembrane transporter activity"/>
    <property type="evidence" value="ECO:0007669"/>
    <property type="project" value="InterPro"/>
</dbReference>
<keyword evidence="2" id="KW-0813">Transport</keyword>
<dbReference type="PANTHER" id="PTHR23517">
    <property type="entry name" value="RESISTANCE PROTEIN MDTM, PUTATIVE-RELATED-RELATED"/>
    <property type="match status" value="1"/>
</dbReference>
<name>A0A7G1KIX4_9NOCA</name>
<feature type="transmembrane region" description="Helical" evidence="7">
    <location>
        <begin position="110"/>
        <end position="131"/>
    </location>
</feature>
<evidence type="ECO:0000256" key="3">
    <source>
        <dbReference type="ARBA" id="ARBA00022475"/>
    </source>
</evidence>
<reference evidence="9 10" key="1">
    <citation type="submission" date="2020-08" db="EMBL/GenBank/DDBJ databases">
        <title>Genome Sequencing of Nocardia wallacei strain FMUON74 and assembly.</title>
        <authorList>
            <person name="Toyokawa M."/>
            <person name="Uesaka K."/>
        </authorList>
    </citation>
    <scope>NUCLEOTIDE SEQUENCE [LARGE SCALE GENOMIC DNA]</scope>
    <source>
        <strain evidence="9 10">FMUON74</strain>
    </source>
</reference>
<dbReference type="Pfam" id="PF07690">
    <property type="entry name" value="MFS_1"/>
    <property type="match status" value="1"/>
</dbReference>
<feature type="transmembrane region" description="Helical" evidence="7">
    <location>
        <begin position="20"/>
        <end position="44"/>
    </location>
</feature>
<feature type="transmembrane region" description="Helical" evidence="7">
    <location>
        <begin position="174"/>
        <end position="197"/>
    </location>
</feature>
<proteinExistence type="predicted"/>
<feature type="transmembrane region" description="Helical" evidence="7">
    <location>
        <begin position="85"/>
        <end position="104"/>
    </location>
</feature>
<evidence type="ECO:0000256" key="7">
    <source>
        <dbReference type="SAM" id="Phobius"/>
    </source>
</evidence>
<evidence type="ECO:0000256" key="1">
    <source>
        <dbReference type="ARBA" id="ARBA00004651"/>
    </source>
</evidence>
<dbReference type="AlphaFoldDB" id="A0A7G1KIX4"/>
<keyword evidence="6 7" id="KW-0472">Membrane</keyword>
<dbReference type="InterPro" id="IPR050171">
    <property type="entry name" value="MFS_Transporters"/>
</dbReference>
<evidence type="ECO:0000256" key="6">
    <source>
        <dbReference type="ARBA" id="ARBA00023136"/>
    </source>
</evidence>
<evidence type="ECO:0000256" key="5">
    <source>
        <dbReference type="ARBA" id="ARBA00022989"/>
    </source>
</evidence>
<dbReference type="PROSITE" id="PS00216">
    <property type="entry name" value="SUGAR_TRANSPORT_1"/>
    <property type="match status" value="1"/>
</dbReference>
<dbReference type="KEGG" id="nwl:NWFMUON74_18750"/>
<dbReference type="PROSITE" id="PS50850">
    <property type="entry name" value="MFS"/>
    <property type="match status" value="1"/>
</dbReference>
<dbReference type="InterPro" id="IPR005829">
    <property type="entry name" value="Sugar_transporter_CS"/>
</dbReference>
<accession>A0A7G1KIX4</accession>
<dbReference type="EMBL" id="AP023396">
    <property type="protein sequence ID" value="BCK54103.1"/>
    <property type="molecule type" value="Genomic_DNA"/>
</dbReference>
<feature type="transmembrane region" description="Helical" evidence="7">
    <location>
        <begin position="345"/>
        <end position="364"/>
    </location>
</feature>
<dbReference type="RefSeq" id="WP_187687410.1">
    <property type="nucleotide sequence ID" value="NZ_AP023396.1"/>
</dbReference>
<dbReference type="InterPro" id="IPR020846">
    <property type="entry name" value="MFS_dom"/>
</dbReference>
<feature type="transmembrane region" description="Helical" evidence="7">
    <location>
        <begin position="370"/>
        <end position="392"/>
    </location>
</feature>
<evidence type="ECO:0000256" key="2">
    <source>
        <dbReference type="ARBA" id="ARBA00022448"/>
    </source>
</evidence>
<keyword evidence="3" id="KW-1003">Cell membrane</keyword>
<dbReference type="PANTHER" id="PTHR23517:SF13">
    <property type="entry name" value="MAJOR FACILITATOR SUPERFAMILY MFS_1"/>
    <property type="match status" value="1"/>
</dbReference>
<feature type="transmembrane region" description="Helical" evidence="7">
    <location>
        <begin position="280"/>
        <end position="302"/>
    </location>
</feature>